<accession>A0ABR8FKE0</accession>
<gene>
    <name evidence="1" type="ORF">H6G59_19555</name>
</gene>
<name>A0ABR8FKE0_9NOST</name>
<comment type="caution">
    <text evidence="1">The sequence shown here is derived from an EMBL/GenBank/DDBJ whole genome shotgun (WGS) entry which is preliminary data.</text>
</comment>
<reference evidence="1 2" key="1">
    <citation type="journal article" date="2020" name="ISME J.">
        <title>Comparative genomics reveals insights into cyanobacterial evolution and habitat adaptation.</title>
        <authorList>
            <person name="Chen M.Y."/>
            <person name="Teng W.K."/>
            <person name="Zhao L."/>
            <person name="Hu C.X."/>
            <person name="Zhou Y.K."/>
            <person name="Han B.P."/>
            <person name="Song L.R."/>
            <person name="Shu W.S."/>
        </authorList>
    </citation>
    <scope>NUCLEOTIDE SEQUENCE [LARGE SCALE GENOMIC DNA]</scope>
    <source>
        <strain evidence="1 2">FACHB-196</strain>
    </source>
</reference>
<keyword evidence="2" id="KW-1185">Reference proteome</keyword>
<evidence type="ECO:0000313" key="2">
    <source>
        <dbReference type="Proteomes" id="UP000640531"/>
    </source>
</evidence>
<sequence>MAIAIAEVLVNVRNSGSTGEMKTLEDYLPLDGLGLTYSEEEARKAVAIAEAIVKISPGGGGEGDYIPLIQKGAPGGVAELAGNGFVPDDQIPSNITRDSELGAVNSALSSHANDDLNPHSTTAAQVGALSIDARGAVLGVAPLAEDIKLPEQYLPDNISVNMVSVPQGTTSELDAAGLASNNIALDITENRLRLGPDNYAKYSEVLNKSIVPPFISGNYYPLTAKTSIKITDNAISPDSNTIFEYFIVNSLLNLSSISIQVITTANTDIALALYSLNGNLKPTTRLTSPVTLSCLVEGWATITVSAILEPGIYAIGNYILGDGNNIVLCANPSMSEDLHLFGIVNFTDYSKTVMALSEGIGLPANLAEGDTMIGSLSDFRFIGLAPVFFFQAA</sequence>
<protein>
    <submittedName>
        <fullName evidence="1">Uncharacterized protein</fullName>
    </submittedName>
</protein>
<dbReference type="Proteomes" id="UP000640531">
    <property type="component" value="Unassembled WGS sequence"/>
</dbReference>
<evidence type="ECO:0000313" key="1">
    <source>
        <dbReference type="EMBL" id="MBD2570053.1"/>
    </source>
</evidence>
<proteinExistence type="predicted"/>
<organism evidence="1 2">
    <name type="scientific">Anabaena lutea FACHB-196</name>
    <dbReference type="NCBI Taxonomy" id="2692881"/>
    <lineage>
        <taxon>Bacteria</taxon>
        <taxon>Bacillati</taxon>
        <taxon>Cyanobacteriota</taxon>
        <taxon>Cyanophyceae</taxon>
        <taxon>Nostocales</taxon>
        <taxon>Nostocaceae</taxon>
        <taxon>Anabaena</taxon>
    </lineage>
</organism>
<dbReference type="EMBL" id="JACJST010000020">
    <property type="protein sequence ID" value="MBD2570053.1"/>
    <property type="molecule type" value="Genomic_DNA"/>
</dbReference>
<dbReference type="RefSeq" id="WP_190717431.1">
    <property type="nucleotide sequence ID" value="NZ_JACJST010000020.1"/>
</dbReference>